<dbReference type="NCBIfam" id="TIGR00711">
    <property type="entry name" value="efflux_EmrB"/>
    <property type="match status" value="1"/>
</dbReference>
<protein>
    <submittedName>
        <fullName evidence="9">MFS transporter</fullName>
    </submittedName>
</protein>
<feature type="transmembrane region" description="Helical" evidence="7">
    <location>
        <begin position="175"/>
        <end position="196"/>
    </location>
</feature>
<feature type="transmembrane region" description="Helical" evidence="7">
    <location>
        <begin position="234"/>
        <end position="257"/>
    </location>
</feature>
<evidence type="ECO:0000256" key="7">
    <source>
        <dbReference type="SAM" id="Phobius"/>
    </source>
</evidence>
<reference evidence="9" key="1">
    <citation type="submission" date="2018-12" db="EMBL/GenBank/DDBJ databases">
        <title>Novel natural products biosynthetic potential of the class Ktedonobacteria.</title>
        <authorList>
            <person name="Zheng Y."/>
            <person name="Saitou A."/>
            <person name="Wang C.M."/>
            <person name="Toyoda A."/>
            <person name="Minakuchi Y."/>
            <person name="Sekiguchi Y."/>
            <person name="Ueda K."/>
            <person name="Takano H."/>
            <person name="Sakai Y."/>
            <person name="Yokota A."/>
            <person name="Yabe S."/>
        </authorList>
    </citation>
    <scope>NUCLEOTIDE SEQUENCE</scope>
    <source>
        <strain evidence="9">COM3</strain>
    </source>
</reference>
<dbReference type="PANTHER" id="PTHR42718">
    <property type="entry name" value="MAJOR FACILITATOR SUPERFAMILY MULTIDRUG TRANSPORTER MFSC"/>
    <property type="match status" value="1"/>
</dbReference>
<feature type="domain" description="Major facilitator superfamily (MFS) profile" evidence="8">
    <location>
        <begin position="22"/>
        <end position="459"/>
    </location>
</feature>
<feature type="transmembrane region" description="Helical" evidence="7">
    <location>
        <begin position="278"/>
        <end position="301"/>
    </location>
</feature>
<feature type="transmembrane region" description="Helical" evidence="7">
    <location>
        <begin position="343"/>
        <end position="362"/>
    </location>
</feature>
<keyword evidence="2" id="KW-0813">Transport</keyword>
<keyword evidence="3" id="KW-1003">Cell membrane</keyword>
<comment type="subcellular location">
    <subcellularLocation>
        <location evidence="1">Cell membrane</location>
        <topology evidence="1">Multi-pass membrane protein</topology>
    </subcellularLocation>
</comment>
<evidence type="ECO:0000256" key="1">
    <source>
        <dbReference type="ARBA" id="ARBA00004651"/>
    </source>
</evidence>
<feature type="transmembrane region" description="Helical" evidence="7">
    <location>
        <begin position="433"/>
        <end position="455"/>
    </location>
</feature>
<feature type="transmembrane region" description="Helical" evidence="7">
    <location>
        <begin position="91"/>
        <end position="115"/>
    </location>
</feature>
<keyword evidence="6 7" id="KW-0472">Membrane</keyword>
<dbReference type="PROSITE" id="PS50850">
    <property type="entry name" value="MFS"/>
    <property type="match status" value="1"/>
</dbReference>
<feature type="transmembrane region" description="Helical" evidence="7">
    <location>
        <begin position="368"/>
        <end position="390"/>
    </location>
</feature>
<feature type="transmembrane region" description="Helical" evidence="7">
    <location>
        <begin position="20"/>
        <end position="40"/>
    </location>
</feature>
<feature type="transmembrane region" description="Helical" evidence="7">
    <location>
        <begin position="208"/>
        <end position="228"/>
    </location>
</feature>
<dbReference type="InterPro" id="IPR020846">
    <property type="entry name" value="MFS_dom"/>
</dbReference>
<feature type="transmembrane region" description="Helical" evidence="7">
    <location>
        <begin position="411"/>
        <end position="427"/>
    </location>
</feature>
<dbReference type="Gene3D" id="1.20.1720.10">
    <property type="entry name" value="Multidrug resistance protein D"/>
    <property type="match status" value="1"/>
</dbReference>
<dbReference type="GO" id="GO:0022857">
    <property type="term" value="F:transmembrane transporter activity"/>
    <property type="evidence" value="ECO:0007669"/>
    <property type="project" value="InterPro"/>
</dbReference>
<proteinExistence type="predicted"/>
<evidence type="ECO:0000256" key="3">
    <source>
        <dbReference type="ARBA" id="ARBA00022475"/>
    </source>
</evidence>
<dbReference type="InterPro" id="IPR036259">
    <property type="entry name" value="MFS_trans_sf"/>
</dbReference>
<dbReference type="AlphaFoldDB" id="A0A455SN12"/>
<evidence type="ECO:0000259" key="8">
    <source>
        <dbReference type="PROSITE" id="PS50850"/>
    </source>
</evidence>
<dbReference type="GO" id="GO:0005886">
    <property type="term" value="C:plasma membrane"/>
    <property type="evidence" value="ECO:0007669"/>
    <property type="project" value="UniProtKB-SubCell"/>
</dbReference>
<dbReference type="PRINTS" id="PR01036">
    <property type="entry name" value="TCRTETB"/>
</dbReference>
<sequence>MHLSRRQIKQQDTRQELLQWLALVASALGFFMVTLDTTIVNVALPSIQHTIEAGITGLQWITAGYTLVFASLLLLTGFLSDRFGSKRIFMLGLLIFTLSSALCGIAQSLAVLLLARLLQGIGAALLVPASLSIITQTYTDTRPRAIALGIWSTIAATAAAAGPVLGGLLVERTGWHMIFLMNIPVGLVGLLLSMCFIKSIRTNAQRAFDIPGQITGILTILSLTFALIEAEPLGWNALPVIGACVVFGAALITFLIVEQRSTSPMLPLTLFRSATFSSTTLVGFLLNFSYYGLLFLLSLFYQQLQGLSAWDTGLHLLPLSIINLFATPISGQMTARTGPRLPMTIGMALSAAGIFAFLFWGTHALLNLASFLAIGFGAALVVPPLTSALLGTVAPRYTGTASGVLNASRQAGGTFGVAILGALFNSINGQAGINVALGAAGVALLLGCMLSLFGVSSPERSS</sequence>
<keyword evidence="5 7" id="KW-1133">Transmembrane helix</keyword>
<feature type="transmembrane region" description="Helical" evidence="7">
    <location>
        <begin position="145"/>
        <end position="169"/>
    </location>
</feature>
<dbReference type="EMBL" id="AP019376">
    <property type="protein sequence ID" value="BBH86454.1"/>
    <property type="molecule type" value="Genomic_DNA"/>
</dbReference>
<evidence type="ECO:0000313" key="9">
    <source>
        <dbReference type="EMBL" id="BBH86454.1"/>
    </source>
</evidence>
<dbReference type="CDD" id="cd17321">
    <property type="entry name" value="MFS_MMR_MDR_like"/>
    <property type="match status" value="1"/>
</dbReference>
<evidence type="ECO:0000256" key="6">
    <source>
        <dbReference type="ARBA" id="ARBA00023136"/>
    </source>
</evidence>
<evidence type="ECO:0000256" key="4">
    <source>
        <dbReference type="ARBA" id="ARBA00022692"/>
    </source>
</evidence>
<dbReference type="Gene3D" id="1.20.1250.20">
    <property type="entry name" value="MFS general substrate transporter like domains"/>
    <property type="match status" value="1"/>
</dbReference>
<feature type="transmembrane region" description="Helical" evidence="7">
    <location>
        <begin position="121"/>
        <end position="138"/>
    </location>
</feature>
<dbReference type="SUPFAM" id="SSF103473">
    <property type="entry name" value="MFS general substrate transporter"/>
    <property type="match status" value="1"/>
</dbReference>
<accession>A0A455SN12</accession>
<dbReference type="PANTHER" id="PTHR42718:SF40">
    <property type="entry name" value="METHYLENOMYCIN A RESISTANCE PROTEIN"/>
    <property type="match status" value="1"/>
</dbReference>
<dbReference type="InterPro" id="IPR011701">
    <property type="entry name" value="MFS"/>
</dbReference>
<feature type="transmembrane region" description="Helical" evidence="7">
    <location>
        <begin position="60"/>
        <end position="79"/>
    </location>
</feature>
<organism evidence="9">
    <name type="scientific">Thermosporothrix sp. COM3</name>
    <dbReference type="NCBI Taxonomy" id="2490863"/>
    <lineage>
        <taxon>Bacteria</taxon>
        <taxon>Bacillati</taxon>
        <taxon>Chloroflexota</taxon>
        <taxon>Ktedonobacteria</taxon>
        <taxon>Ktedonobacterales</taxon>
        <taxon>Thermosporotrichaceae</taxon>
        <taxon>Thermosporothrix</taxon>
    </lineage>
</organism>
<keyword evidence="4 7" id="KW-0812">Transmembrane</keyword>
<evidence type="ECO:0000256" key="2">
    <source>
        <dbReference type="ARBA" id="ARBA00022448"/>
    </source>
</evidence>
<name>A0A455SN12_9CHLR</name>
<evidence type="ECO:0000256" key="5">
    <source>
        <dbReference type="ARBA" id="ARBA00022989"/>
    </source>
</evidence>
<dbReference type="InterPro" id="IPR004638">
    <property type="entry name" value="EmrB-like"/>
</dbReference>
<dbReference type="Pfam" id="PF07690">
    <property type="entry name" value="MFS_1"/>
    <property type="match status" value="1"/>
</dbReference>
<gene>
    <name evidence="9" type="primary">mmr</name>
    <name evidence="9" type="ORF">KTC_12050</name>
</gene>